<accession>A0A4Y2LIV9</accession>
<reference evidence="1 2" key="1">
    <citation type="journal article" date="2019" name="Sci. Rep.">
        <title>Orb-weaving spider Araneus ventricosus genome elucidates the spidroin gene catalogue.</title>
        <authorList>
            <person name="Kono N."/>
            <person name="Nakamura H."/>
            <person name="Ohtoshi R."/>
            <person name="Moran D.A.P."/>
            <person name="Shinohara A."/>
            <person name="Yoshida Y."/>
            <person name="Fujiwara M."/>
            <person name="Mori M."/>
            <person name="Tomita M."/>
            <person name="Arakawa K."/>
        </authorList>
    </citation>
    <scope>NUCLEOTIDE SEQUENCE [LARGE SCALE GENOMIC DNA]</scope>
</reference>
<organism evidence="1 2">
    <name type="scientific">Araneus ventricosus</name>
    <name type="common">Orbweaver spider</name>
    <name type="synonym">Epeira ventricosa</name>
    <dbReference type="NCBI Taxonomy" id="182803"/>
    <lineage>
        <taxon>Eukaryota</taxon>
        <taxon>Metazoa</taxon>
        <taxon>Ecdysozoa</taxon>
        <taxon>Arthropoda</taxon>
        <taxon>Chelicerata</taxon>
        <taxon>Arachnida</taxon>
        <taxon>Araneae</taxon>
        <taxon>Araneomorphae</taxon>
        <taxon>Entelegynae</taxon>
        <taxon>Araneoidea</taxon>
        <taxon>Araneidae</taxon>
        <taxon>Araneus</taxon>
    </lineage>
</organism>
<name>A0A4Y2LIV9_ARAVE</name>
<dbReference type="Proteomes" id="UP000499080">
    <property type="component" value="Unassembled WGS sequence"/>
</dbReference>
<protein>
    <submittedName>
        <fullName evidence="1">Uncharacterized protein</fullName>
    </submittedName>
</protein>
<comment type="caution">
    <text evidence="1">The sequence shown here is derived from an EMBL/GenBank/DDBJ whole genome shotgun (WGS) entry which is preliminary data.</text>
</comment>
<evidence type="ECO:0000313" key="2">
    <source>
        <dbReference type="Proteomes" id="UP000499080"/>
    </source>
</evidence>
<dbReference type="EMBL" id="BGPR01005765">
    <property type="protein sequence ID" value="GBN13267.1"/>
    <property type="molecule type" value="Genomic_DNA"/>
</dbReference>
<sequence length="103" mass="10858">MRTGVLVLRSHCGKKGHSLRSSKPLTGACSGLSGKVSTSGPVGAGLKPRFHEDSCVWTHRQIICMLSKRPPVGACAEVLRGVPAHRGVVLASDCGSNYEVHPK</sequence>
<keyword evidence="2" id="KW-1185">Reference proteome</keyword>
<gene>
    <name evidence="1" type="ORF">AVEN_153745_1</name>
</gene>
<proteinExistence type="predicted"/>
<evidence type="ECO:0000313" key="1">
    <source>
        <dbReference type="EMBL" id="GBN13267.1"/>
    </source>
</evidence>
<dbReference type="AlphaFoldDB" id="A0A4Y2LIV9"/>